<organism evidence="4 5">
    <name type="scientific">Geotalea uraniireducens</name>
    <dbReference type="NCBI Taxonomy" id="351604"/>
    <lineage>
        <taxon>Bacteria</taxon>
        <taxon>Pseudomonadati</taxon>
        <taxon>Thermodesulfobacteriota</taxon>
        <taxon>Desulfuromonadia</taxon>
        <taxon>Geobacterales</taxon>
        <taxon>Geobacteraceae</taxon>
        <taxon>Geotalea</taxon>
    </lineage>
</organism>
<accession>A0ABN6VZC2</accession>
<dbReference type="Pfam" id="PF17782">
    <property type="entry name" value="WHD_DprA"/>
    <property type="match status" value="1"/>
</dbReference>
<sequence>MDHYYWFALRAVPRIGNILFRRLVERFGSPEAVFRAGTAELATVRGVSEAVVEAIRRHDPEPFAAAECRAVARGGVRIVTLLDADYPPLLLEIADPPPFLYVKGALAPLEPAVAMVGSRRASSYGRTVTERLAEDLARHGVTVVSGMARGVDTAAHRGALRGGGRTVGVLGCGVDLVYPPENAELFREVERHGALVSEFPLGTPPLAENFPRRNRIISGICRGVLVVEAAEQSGSLITARLALDQGREVFAIPGNITSGASRGTNALIREGAKLVAGVEDILEELPRSAAAAAAFPPAAVPPDLAPAEQELYRICCGEPVHIDEIIARSSLTVGDVSAILLRLELKGVLNQLPGKFFAAL</sequence>
<dbReference type="InterPro" id="IPR010994">
    <property type="entry name" value="RuvA_2-like"/>
</dbReference>
<dbReference type="Pfam" id="PF02481">
    <property type="entry name" value="DNA_processg_A"/>
    <property type="match status" value="1"/>
</dbReference>
<dbReference type="NCBIfam" id="TIGR00732">
    <property type="entry name" value="dprA"/>
    <property type="match status" value="1"/>
</dbReference>
<evidence type="ECO:0000313" key="4">
    <source>
        <dbReference type="EMBL" id="BDV44067.1"/>
    </source>
</evidence>
<name>A0ABN6VZC2_9BACT</name>
<comment type="similarity">
    <text evidence="1">Belongs to the DprA/Smf family.</text>
</comment>
<feature type="domain" description="Smf/DprA SLOG" evidence="2">
    <location>
        <begin position="78"/>
        <end position="285"/>
    </location>
</feature>
<dbReference type="Gene3D" id="1.10.10.10">
    <property type="entry name" value="Winged helix-like DNA-binding domain superfamily/Winged helix DNA-binding domain"/>
    <property type="match status" value="1"/>
</dbReference>
<dbReference type="SUPFAM" id="SSF47781">
    <property type="entry name" value="RuvA domain 2-like"/>
    <property type="match status" value="1"/>
</dbReference>
<dbReference type="Gene3D" id="3.40.50.450">
    <property type="match status" value="1"/>
</dbReference>
<dbReference type="Proteomes" id="UP001317705">
    <property type="component" value="Chromosome"/>
</dbReference>
<dbReference type="InterPro" id="IPR036388">
    <property type="entry name" value="WH-like_DNA-bd_sf"/>
</dbReference>
<dbReference type="PANTHER" id="PTHR43022">
    <property type="entry name" value="PROTEIN SMF"/>
    <property type="match status" value="1"/>
</dbReference>
<dbReference type="InterPro" id="IPR041614">
    <property type="entry name" value="DprA_WH"/>
</dbReference>
<evidence type="ECO:0000313" key="5">
    <source>
        <dbReference type="Proteomes" id="UP001317705"/>
    </source>
</evidence>
<reference evidence="4 5" key="1">
    <citation type="submission" date="2022-12" db="EMBL/GenBank/DDBJ databases">
        <title>Polyphasic characterization of Geotalea uranireducens NIT-SL11 newly isolated from a complex of sewage sludge and microbially reduced graphene oxide.</title>
        <authorList>
            <person name="Xie L."/>
            <person name="Yoshida N."/>
            <person name="Meng L."/>
        </authorList>
    </citation>
    <scope>NUCLEOTIDE SEQUENCE [LARGE SCALE GENOMIC DNA]</scope>
    <source>
        <strain evidence="4 5">NIT-SL11</strain>
    </source>
</reference>
<dbReference type="InterPro" id="IPR003488">
    <property type="entry name" value="DprA"/>
</dbReference>
<gene>
    <name evidence="4" type="primary">dprA</name>
    <name evidence="4" type="ORF">GURASL_29900</name>
</gene>
<protein>
    <submittedName>
        <fullName evidence="4">DNA polymerase</fullName>
    </submittedName>
</protein>
<proteinExistence type="inferred from homology"/>
<evidence type="ECO:0000256" key="1">
    <source>
        <dbReference type="ARBA" id="ARBA00006525"/>
    </source>
</evidence>
<keyword evidence="5" id="KW-1185">Reference proteome</keyword>
<dbReference type="InterPro" id="IPR057666">
    <property type="entry name" value="DrpA_SLOG"/>
</dbReference>
<evidence type="ECO:0000259" key="2">
    <source>
        <dbReference type="Pfam" id="PF02481"/>
    </source>
</evidence>
<dbReference type="EMBL" id="AP027151">
    <property type="protein sequence ID" value="BDV44067.1"/>
    <property type="molecule type" value="Genomic_DNA"/>
</dbReference>
<feature type="domain" description="DprA winged helix" evidence="3">
    <location>
        <begin position="296"/>
        <end position="355"/>
    </location>
</feature>
<dbReference type="RefSeq" id="WP_282000179.1">
    <property type="nucleotide sequence ID" value="NZ_AP027151.1"/>
</dbReference>
<evidence type="ECO:0000259" key="3">
    <source>
        <dbReference type="Pfam" id="PF17782"/>
    </source>
</evidence>
<dbReference type="SUPFAM" id="SSF102405">
    <property type="entry name" value="MCP/YpsA-like"/>
    <property type="match status" value="1"/>
</dbReference>
<dbReference type="PANTHER" id="PTHR43022:SF1">
    <property type="entry name" value="PROTEIN SMF"/>
    <property type="match status" value="1"/>
</dbReference>